<dbReference type="PANTHER" id="PTHR47959">
    <property type="entry name" value="ATP-DEPENDENT RNA HELICASE RHLE-RELATED"/>
    <property type="match status" value="1"/>
</dbReference>
<dbReference type="SUPFAM" id="SSF52540">
    <property type="entry name" value="P-loop containing nucleoside triphosphate hydrolases"/>
    <property type="match status" value="1"/>
</dbReference>
<evidence type="ECO:0000256" key="4">
    <source>
        <dbReference type="ARBA" id="ARBA00022840"/>
    </source>
</evidence>
<evidence type="ECO:0000256" key="5">
    <source>
        <dbReference type="ARBA" id="ARBA00023118"/>
    </source>
</evidence>
<dbReference type="InterPro" id="IPR050079">
    <property type="entry name" value="DEAD_box_RNA_helicase"/>
</dbReference>
<evidence type="ECO:0000256" key="3">
    <source>
        <dbReference type="ARBA" id="ARBA00022806"/>
    </source>
</evidence>
<keyword evidence="9" id="KW-1185">Reference proteome</keyword>
<dbReference type="InterPro" id="IPR054712">
    <property type="entry name" value="Cas3-like_dom"/>
</dbReference>
<dbReference type="Proteomes" id="UP000218418">
    <property type="component" value="Chromosome"/>
</dbReference>
<dbReference type="NCBIfam" id="TIGR03158">
    <property type="entry name" value="cas3_cyano"/>
    <property type="match status" value="1"/>
</dbReference>
<evidence type="ECO:0000256" key="6">
    <source>
        <dbReference type="ARBA" id="ARBA00038437"/>
    </source>
</evidence>
<dbReference type="InterPro" id="IPR001650">
    <property type="entry name" value="Helicase_C-like"/>
</dbReference>
<evidence type="ECO:0000313" key="8">
    <source>
        <dbReference type="EMBL" id="BAY83863.1"/>
    </source>
</evidence>
<dbReference type="GO" id="GO:0005829">
    <property type="term" value="C:cytosol"/>
    <property type="evidence" value="ECO:0007669"/>
    <property type="project" value="TreeGrafter"/>
</dbReference>
<dbReference type="Pfam" id="PF22590">
    <property type="entry name" value="Cas3-like_C_2"/>
    <property type="match status" value="1"/>
</dbReference>
<keyword evidence="2" id="KW-0378">Hydrolase</keyword>
<dbReference type="GO" id="GO:0016787">
    <property type="term" value="F:hydrolase activity"/>
    <property type="evidence" value="ECO:0007669"/>
    <property type="project" value="UniProtKB-KW"/>
</dbReference>
<dbReference type="GO" id="GO:0003676">
    <property type="term" value="F:nucleic acid binding"/>
    <property type="evidence" value="ECO:0007669"/>
    <property type="project" value="InterPro"/>
</dbReference>
<comment type="similarity">
    <text evidence="6">Belongs to the DEAD box helicase family.</text>
</comment>
<dbReference type="InterPro" id="IPR027417">
    <property type="entry name" value="P-loop_NTPase"/>
</dbReference>
<gene>
    <name evidence="8" type="ORF">NIES267_33570</name>
</gene>
<dbReference type="GO" id="GO:0005524">
    <property type="term" value="F:ATP binding"/>
    <property type="evidence" value="ECO:0007669"/>
    <property type="project" value="UniProtKB-KW"/>
</dbReference>
<evidence type="ECO:0000259" key="7">
    <source>
        <dbReference type="SMART" id="SM00490"/>
    </source>
</evidence>
<keyword evidence="5" id="KW-0051">Antiviral defense</keyword>
<dbReference type="Pfam" id="PF00270">
    <property type="entry name" value="DEAD"/>
    <property type="match status" value="1"/>
</dbReference>
<dbReference type="GO" id="GO:0051607">
    <property type="term" value="P:defense response to virus"/>
    <property type="evidence" value="ECO:0007669"/>
    <property type="project" value="UniProtKB-KW"/>
</dbReference>
<protein>
    <submittedName>
        <fullName evidence="8">CRISPR-associated helicase, Cyano-type</fullName>
    </submittedName>
</protein>
<accession>A0A1Z4LRK9</accession>
<dbReference type="GO" id="GO:0003724">
    <property type="term" value="F:RNA helicase activity"/>
    <property type="evidence" value="ECO:0007669"/>
    <property type="project" value="TreeGrafter"/>
</dbReference>
<sequence length="746" mass="85060">MLSIFDYDFSEFAITLDLSRFSKLTVMKIQLQPLYSQLNPGLENCPLGCKQQCIVSQKAPTLKPPTGSSCPLSSHQAKTCAEVIDGSAEIIFNTSATGDGKSLGAYLPGLINPKFRMVSLYPTIELTVDQERQLKNYCQWFGITGKKQIDSLYGAELSRRAENSGRGGKFNEISRVLMVTRFILANPDIFQLVIHGRYYHPANEGNLLALALAQYPTLYLLDEFHIFGVHQEAAILNSLILIRNTRQKKRPIKVLFTSATPKPRFIDKLKQAGFRVKEVSGVYHGENSDGYRQIAQPVELEFVELKDTDCCSWLSENSSLIKHILLAEGKGRGLIIVNSVAVVSQVVHRLSDLFGGEVVVLEISGRVDGKERKITRQQLDTAEKPVLIVATSAVDVGVDFDIHLLIFEASDSATFIQRLGRLGRHQGFNHYQAFALIPGWMRWIVPQLRKLVEPGESVDRSRFREEIIEQVFNSPQEHEEYRNYWGGLQAQGMLYAIEGGNVSNKWERKERATVTQDLRDKITQDLRKVYGERLDKKRGHWLVLGKEKTGQVVQQELLRFRGGSDLQAAVWEVDKSRFYSYDLLRLLPHVEIEVIDRKTFLENAVKHQHSETEFPENYTQIYLKVNSWLEQRYDIELDCELGTDELTVCTLTLIDTVSIEGHPQSPQLRKHLSKNKLLAFLVPLSRQHPTIWDIKNILRLNPNFGLYLLTDADEESYACAFNQDALLLEALKWKLKRCQRVKAYVY</sequence>
<dbReference type="EMBL" id="AP018227">
    <property type="protein sequence ID" value="BAY83863.1"/>
    <property type="molecule type" value="Genomic_DNA"/>
</dbReference>
<keyword evidence="4" id="KW-0067">ATP-binding</keyword>
<organism evidence="8 9">
    <name type="scientific">Calothrix parasitica NIES-267</name>
    <dbReference type="NCBI Taxonomy" id="1973488"/>
    <lineage>
        <taxon>Bacteria</taxon>
        <taxon>Bacillati</taxon>
        <taxon>Cyanobacteriota</taxon>
        <taxon>Cyanophyceae</taxon>
        <taxon>Nostocales</taxon>
        <taxon>Calotrichaceae</taxon>
        <taxon>Calothrix</taxon>
    </lineage>
</organism>
<feature type="domain" description="Helicase C-terminal" evidence="7">
    <location>
        <begin position="344"/>
        <end position="426"/>
    </location>
</feature>
<evidence type="ECO:0000256" key="2">
    <source>
        <dbReference type="ARBA" id="ARBA00022801"/>
    </source>
</evidence>
<dbReference type="InterPro" id="IPR011545">
    <property type="entry name" value="DEAD/DEAH_box_helicase_dom"/>
</dbReference>
<reference evidence="8 9" key="1">
    <citation type="submission" date="2017-06" db="EMBL/GenBank/DDBJ databases">
        <title>Genome sequencing of cyanobaciteial culture collection at National Institute for Environmental Studies (NIES).</title>
        <authorList>
            <person name="Hirose Y."/>
            <person name="Shimura Y."/>
            <person name="Fujisawa T."/>
            <person name="Nakamura Y."/>
            <person name="Kawachi M."/>
        </authorList>
    </citation>
    <scope>NUCLEOTIDE SEQUENCE [LARGE SCALE GENOMIC DNA]</scope>
    <source>
        <strain evidence="8 9">NIES-267</strain>
    </source>
</reference>
<keyword evidence="3" id="KW-0347">Helicase</keyword>
<proteinExistence type="inferred from homology"/>
<dbReference type="Gene3D" id="3.40.50.300">
    <property type="entry name" value="P-loop containing nucleotide triphosphate hydrolases"/>
    <property type="match status" value="2"/>
</dbReference>
<dbReference type="InterPro" id="IPR017575">
    <property type="entry name" value="CRISPR-assoc_helicase_Cas3"/>
</dbReference>
<evidence type="ECO:0000313" key="9">
    <source>
        <dbReference type="Proteomes" id="UP000218418"/>
    </source>
</evidence>
<dbReference type="PANTHER" id="PTHR47959:SF13">
    <property type="entry name" value="ATP-DEPENDENT RNA HELICASE RHLE"/>
    <property type="match status" value="1"/>
</dbReference>
<name>A0A1Z4LRK9_9CYAN</name>
<dbReference type="AlphaFoldDB" id="A0A1Z4LRK9"/>
<evidence type="ECO:0000256" key="1">
    <source>
        <dbReference type="ARBA" id="ARBA00022741"/>
    </source>
</evidence>
<dbReference type="SMART" id="SM00490">
    <property type="entry name" value="HELICc"/>
    <property type="match status" value="1"/>
</dbReference>
<keyword evidence="1" id="KW-0547">Nucleotide-binding</keyword>